<feature type="transmembrane region" description="Helical" evidence="8">
    <location>
        <begin position="107"/>
        <end position="129"/>
    </location>
</feature>
<dbReference type="AlphaFoldDB" id="A0A1W6CWZ0"/>
<dbReference type="STRING" id="1945662.B0A89_06885"/>
<keyword evidence="11" id="KW-1185">Reference proteome</keyword>
<dbReference type="PANTHER" id="PTHR30269">
    <property type="entry name" value="TRANSMEMBRANE PROTEIN YFCA"/>
    <property type="match status" value="1"/>
</dbReference>
<feature type="transmembrane region" description="Helical" evidence="8">
    <location>
        <begin position="40"/>
        <end position="64"/>
    </location>
</feature>
<keyword evidence="6 8" id="KW-1133">Transmembrane helix</keyword>
<evidence type="ECO:0000256" key="4">
    <source>
        <dbReference type="ARBA" id="ARBA00022475"/>
    </source>
</evidence>
<organism evidence="10 11">
    <name type="scientific">Paracoccus contaminans</name>
    <dbReference type="NCBI Taxonomy" id="1945662"/>
    <lineage>
        <taxon>Bacteria</taxon>
        <taxon>Pseudomonadati</taxon>
        <taxon>Pseudomonadota</taxon>
        <taxon>Alphaproteobacteria</taxon>
        <taxon>Rhodobacterales</taxon>
        <taxon>Paracoccaceae</taxon>
        <taxon>Paracoccus</taxon>
    </lineage>
</organism>
<evidence type="ECO:0000256" key="2">
    <source>
        <dbReference type="ARBA" id="ARBA00009142"/>
    </source>
</evidence>
<keyword evidence="3" id="KW-0813">Transport</keyword>
<dbReference type="Pfam" id="PF01925">
    <property type="entry name" value="TauE"/>
    <property type="match status" value="1"/>
</dbReference>
<feature type="transmembrane region" description="Helical" evidence="8">
    <location>
        <begin position="201"/>
        <end position="220"/>
    </location>
</feature>
<dbReference type="InterPro" id="IPR052017">
    <property type="entry name" value="TSUP"/>
</dbReference>
<reference evidence="10 11" key="1">
    <citation type="submission" date="2017-03" db="EMBL/GenBank/DDBJ databases">
        <title>Genome sequence of Paracoccus contaminans isolated from a water microcosm.</title>
        <authorList>
            <person name="Aurass P."/>
            <person name="Karste S."/>
            <person name="Trost E."/>
            <person name="Glaeser S.P."/>
            <person name="Kaempfer P."/>
            <person name="Flieger A."/>
        </authorList>
    </citation>
    <scope>NUCLEOTIDE SEQUENCE [LARGE SCALE GENOMIC DNA]</scope>
    <source>
        <strain evidence="11">RKI 16-01929T\LMG 29738T\CCM 8701T\CIP 111112T</strain>
    </source>
</reference>
<sequence>MPSTCPRCCSPRSATRTATSGRSDSAASVTDAGTGWTQLALFWALAALGGWTQTLTGFALGLLVMSGATLFHLLPVPATAQIISVLVLLNGAMVLARDHRHMDRRALWPAVAGALPTIALGYWLLQWMTGAAVDWLRLVLGLFIAAAAAQLARRPQPWQARSGRGAFAAAGATGGIMGGLFATSGPPVIWLFYRQPMTLDAVRVTLVSYFVITQAWRLLLSLSGQSMDRITVTALAGALPAIALGTLLARHAPPRVTPLTIRKAALALLFLSGVALVLTAASALLR</sequence>
<name>A0A1W6CWZ0_9RHOB</name>
<evidence type="ECO:0000313" key="11">
    <source>
        <dbReference type="Proteomes" id="UP000193017"/>
    </source>
</evidence>
<comment type="similarity">
    <text evidence="2 8">Belongs to the 4-toluene sulfonate uptake permease (TSUP) (TC 2.A.102) family.</text>
</comment>
<dbReference type="Proteomes" id="UP000193017">
    <property type="component" value="Chromosome"/>
</dbReference>
<evidence type="ECO:0000256" key="8">
    <source>
        <dbReference type="RuleBase" id="RU363041"/>
    </source>
</evidence>
<dbReference type="OrthoDB" id="7029178at2"/>
<protein>
    <recommendedName>
        <fullName evidence="8">Probable membrane transporter protein</fullName>
    </recommendedName>
</protein>
<evidence type="ECO:0000256" key="9">
    <source>
        <dbReference type="SAM" id="MobiDB-lite"/>
    </source>
</evidence>
<dbReference type="InterPro" id="IPR002781">
    <property type="entry name" value="TM_pro_TauE-like"/>
</dbReference>
<proteinExistence type="inferred from homology"/>
<dbReference type="GO" id="GO:0005886">
    <property type="term" value="C:plasma membrane"/>
    <property type="evidence" value="ECO:0007669"/>
    <property type="project" value="UniProtKB-SubCell"/>
</dbReference>
<evidence type="ECO:0000256" key="3">
    <source>
        <dbReference type="ARBA" id="ARBA00022448"/>
    </source>
</evidence>
<evidence type="ECO:0000256" key="5">
    <source>
        <dbReference type="ARBA" id="ARBA00022692"/>
    </source>
</evidence>
<feature type="transmembrane region" description="Helical" evidence="8">
    <location>
        <begin position="165"/>
        <end position="189"/>
    </location>
</feature>
<feature type="compositionally biased region" description="Polar residues" evidence="9">
    <location>
        <begin position="12"/>
        <end position="28"/>
    </location>
</feature>
<feature type="transmembrane region" description="Helical" evidence="8">
    <location>
        <begin position="70"/>
        <end position="95"/>
    </location>
</feature>
<feature type="region of interest" description="Disordered" evidence="9">
    <location>
        <begin position="1"/>
        <end position="28"/>
    </location>
</feature>
<keyword evidence="4 8" id="KW-1003">Cell membrane</keyword>
<feature type="transmembrane region" description="Helical" evidence="8">
    <location>
        <begin position="135"/>
        <end position="153"/>
    </location>
</feature>
<evidence type="ECO:0000313" key="10">
    <source>
        <dbReference type="EMBL" id="ARJ69393.1"/>
    </source>
</evidence>
<gene>
    <name evidence="10" type="ORF">B0A89_06885</name>
</gene>
<accession>A0A1W6CWZ0</accession>
<dbReference type="EMBL" id="CP020612">
    <property type="protein sequence ID" value="ARJ69393.1"/>
    <property type="molecule type" value="Genomic_DNA"/>
</dbReference>
<feature type="transmembrane region" description="Helical" evidence="8">
    <location>
        <begin position="264"/>
        <end position="285"/>
    </location>
</feature>
<dbReference type="KEGG" id="pcon:B0A89_06885"/>
<evidence type="ECO:0000256" key="1">
    <source>
        <dbReference type="ARBA" id="ARBA00004651"/>
    </source>
</evidence>
<keyword evidence="5 8" id="KW-0812">Transmembrane</keyword>
<evidence type="ECO:0000256" key="7">
    <source>
        <dbReference type="ARBA" id="ARBA00023136"/>
    </source>
</evidence>
<comment type="subcellular location">
    <subcellularLocation>
        <location evidence="1 8">Cell membrane</location>
        <topology evidence="1 8">Multi-pass membrane protein</topology>
    </subcellularLocation>
</comment>
<feature type="transmembrane region" description="Helical" evidence="8">
    <location>
        <begin position="232"/>
        <end position="252"/>
    </location>
</feature>
<keyword evidence="7 8" id="KW-0472">Membrane</keyword>
<dbReference type="PANTHER" id="PTHR30269:SF37">
    <property type="entry name" value="MEMBRANE TRANSPORTER PROTEIN"/>
    <property type="match status" value="1"/>
</dbReference>
<evidence type="ECO:0000256" key="6">
    <source>
        <dbReference type="ARBA" id="ARBA00022989"/>
    </source>
</evidence>